<evidence type="ECO:0000259" key="4">
    <source>
        <dbReference type="PROSITE" id="PS50977"/>
    </source>
</evidence>
<dbReference type="InterPro" id="IPR001647">
    <property type="entry name" value="HTH_TetR"/>
</dbReference>
<accession>A0A849A3Y4</accession>
<evidence type="ECO:0000256" key="2">
    <source>
        <dbReference type="PROSITE-ProRule" id="PRU00335"/>
    </source>
</evidence>
<comment type="caution">
    <text evidence="5">The sequence shown here is derived from an EMBL/GenBank/DDBJ whole genome shotgun (WGS) entry which is preliminary data.</text>
</comment>
<evidence type="ECO:0000313" key="6">
    <source>
        <dbReference type="Proteomes" id="UP000562984"/>
    </source>
</evidence>
<feature type="domain" description="HTH tetR-type" evidence="4">
    <location>
        <begin position="4"/>
        <end position="68"/>
    </location>
</feature>
<dbReference type="Proteomes" id="UP000562984">
    <property type="component" value="Unassembled WGS sequence"/>
</dbReference>
<dbReference type="PROSITE" id="PS50977">
    <property type="entry name" value="HTH_TETR_2"/>
    <property type="match status" value="1"/>
</dbReference>
<sequence length="301" mass="31717">MSDAETADRMLAAARAMVVDGGLTVSLEHLSFEDVIRDAGVARSAVYRRWPYKDLFWADVLVELASGVAPAVRANQDAIAAVNSTLLGWADRLEQPGARLAAAADALQQGALREFASFDSSPQWRTYFAIHATYFSLPDAELRERVGAALVLAEDAFNADLADSYRSIADMLGLRVKPATGLDFPAIAVLAMGLIRGLVLMAPGNPQIAARRFPAPAADAEPRPAADAGPRAADVPVADAGDGDAHSGWSLPAVGLAALTVDQLEADPAVRWDAARTDRLRNALTKSSWAPGPAGTAGNRH</sequence>
<evidence type="ECO:0000256" key="1">
    <source>
        <dbReference type="ARBA" id="ARBA00023125"/>
    </source>
</evidence>
<keyword evidence="1 2" id="KW-0238">DNA-binding</keyword>
<dbReference type="GO" id="GO:0003677">
    <property type="term" value="F:DNA binding"/>
    <property type="evidence" value="ECO:0007669"/>
    <property type="project" value="UniProtKB-UniRule"/>
</dbReference>
<name>A0A849A3Y4_9ACTN</name>
<dbReference type="SUPFAM" id="SSF46689">
    <property type="entry name" value="Homeodomain-like"/>
    <property type="match status" value="1"/>
</dbReference>
<gene>
    <name evidence="5" type="ORF">HKD39_05975</name>
</gene>
<dbReference type="AlphaFoldDB" id="A0A849A3Y4"/>
<feature type="DNA-binding region" description="H-T-H motif" evidence="2">
    <location>
        <begin position="31"/>
        <end position="50"/>
    </location>
</feature>
<feature type="region of interest" description="Disordered" evidence="3">
    <location>
        <begin position="215"/>
        <end position="244"/>
    </location>
</feature>
<evidence type="ECO:0000256" key="3">
    <source>
        <dbReference type="SAM" id="MobiDB-lite"/>
    </source>
</evidence>
<proteinExistence type="predicted"/>
<keyword evidence="6" id="KW-1185">Reference proteome</keyword>
<dbReference type="EMBL" id="JABEND010000002">
    <property type="protein sequence ID" value="NNG35265.1"/>
    <property type="molecule type" value="Genomic_DNA"/>
</dbReference>
<evidence type="ECO:0000313" key="5">
    <source>
        <dbReference type="EMBL" id="NNG35265.1"/>
    </source>
</evidence>
<dbReference type="InterPro" id="IPR009057">
    <property type="entry name" value="Homeodomain-like_sf"/>
</dbReference>
<feature type="compositionally biased region" description="Low complexity" evidence="3">
    <location>
        <begin position="215"/>
        <end position="240"/>
    </location>
</feature>
<reference evidence="5 6" key="1">
    <citation type="submission" date="2020-05" db="EMBL/GenBank/DDBJ databases">
        <title>Nakamurella sp. DB0629 isolated from air conditioner.</title>
        <authorList>
            <person name="Kim D.H."/>
            <person name="Kim D.-U."/>
        </authorList>
    </citation>
    <scope>NUCLEOTIDE SEQUENCE [LARGE SCALE GENOMIC DNA]</scope>
    <source>
        <strain evidence="5 6">DB0629</strain>
    </source>
</reference>
<protein>
    <submittedName>
        <fullName evidence="5">TetR/AcrR family transcriptional regulator</fullName>
    </submittedName>
</protein>
<dbReference type="Gene3D" id="1.10.357.10">
    <property type="entry name" value="Tetracycline Repressor, domain 2"/>
    <property type="match status" value="1"/>
</dbReference>
<organism evidence="5 6">
    <name type="scientific">Nakamurella aerolata</name>
    <dbReference type="NCBI Taxonomy" id="1656892"/>
    <lineage>
        <taxon>Bacteria</taxon>
        <taxon>Bacillati</taxon>
        <taxon>Actinomycetota</taxon>
        <taxon>Actinomycetes</taxon>
        <taxon>Nakamurellales</taxon>
        <taxon>Nakamurellaceae</taxon>
        <taxon>Nakamurella</taxon>
    </lineage>
</organism>